<name>A0ABM8YMD9_9BACI</name>
<keyword evidence="3" id="KW-0902">Two-component regulatory system</keyword>
<evidence type="ECO:0000313" key="9">
    <source>
        <dbReference type="EMBL" id="CAG9621133.1"/>
    </source>
</evidence>
<dbReference type="SMART" id="SM00448">
    <property type="entry name" value="REC"/>
    <property type="match status" value="1"/>
</dbReference>
<dbReference type="Gene3D" id="3.40.50.2300">
    <property type="match status" value="1"/>
</dbReference>
<dbReference type="SUPFAM" id="SSF48452">
    <property type="entry name" value="TPR-like"/>
    <property type="match status" value="1"/>
</dbReference>
<dbReference type="SMART" id="SM01043">
    <property type="entry name" value="BTAD"/>
    <property type="match status" value="1"/>
</dbReference>
<keyword evidence="9" id="KW-0378">Hydrolase</keyword>
<comment type="subcellular location">
    <subcellularLocation>
        <location evidence="1">Cytoplasm</location>
    </subcellularLocation>
</comment>
<dbReference type="Gene3D" id="1.10.10.10">
    <property type="entry name" value="Winged helix-like DNA-binding domain superfamily/Winged helix DNA-binding domain"/>
    <property type="match status" value="1"/>
</dbReference>
<evidence type="ECO:0000256" key="3">
    <source>
        <dbReference type="ARBA" id="ARBA00023012"/>
    </source>
</evidence>
<feature type="domain" description="Response regulatory" evidence="8">
    <location>
        <begin position="3"/>
        <end position="117"/>
    </location>
</feature>
<dbReference type="GO" id="GO:0050568">
    <property type="term" value="F:protein-glutamine glutaminase activity"/>
    <property type="evidence" value="ECO:0007669"/>
    <property type="project" value="UniProtKB-EC"/>
</dbReference>
<organism evidence="9 10">
    <name type="scientific">Sutcliffiella rhizosphaerae</name>
    <dbReference type="NCBI Taxonomy" id="2880967"/>
    <lineage>
        <taxon>Bacteria</taxon>
        <taxon>Bacillati</taxon>
        <taxon>Bacillota</taxon>
        <taxon>Bacilli</taxon>
        <taxon>Bacillales</taxon>
        <taxon>Bacillaceae</taxon>
        <taxon>Sutcliffiella</taxon>
    </lineage>
</organism>
<keyword evidence="4" id="KW-0805">Transcription regulation</keyword>
<dbReference type="EC" id="3.5.1.44" evidence="9"/>
<dbReference type="InterPro" id="IPR011990">
    <property type="entry name" value="TPR-like_helical_dom_sf"/>
</dbReference>
<dbReference type="Pfam" id="PF03704">
    <property type="entry name" value="BTAD"/>
    <property type="match status" value="1"/>
</dbReference>
<dbReference type="PROSITE" id="PS50110">
    <property type="entry name" value="RESPONSE_REGULATORY"/>
    <property type="match status" value="1"/>
</dbReference>
<keyword evidence="6" id="KW-0804">Transcription</keyword>
<dbReference type="PANTHER" id="PTHR48111">
    <property type="entry name" value="REGULATOR OF RPOS"/>
    <property type="match status" value="1"/>
</dbReference>
<dbReference type="SUPFAM" id="SSF52172">
    <property type="entry name" value="CheY-like"/>
    <property type="match status" value="1"/>
</dbReference>
<evidence type="ECO:0000256" key="2">
    <source>
        <dbReference type="ARBA" id="ARBA00022553"/>
    </source>
</evidence>
<dbReference type="InterPro" id="IPR001789">
    <property type="entry name" value="Sig_transdc_resp-reg_receiver"/>
</dbReference>
<dbReference type="SUPFAM" id="SSF46894">
    <property type="entry name" value="C-terminal effector domain of the bipartite response regulators"/>
    <property type="match status" value="1"/>
</dbReference>
<feature type="modified residue" description="4-aspartylphosphate" evidence="7">
    <location>
        <position position="54"/>
    </location>
</feature>
<dbReference type="EMBL" id="CAKJTJ010000008">
    <property type="protein sequence ID" value="CAG9621133.1"/>
    <property type="molecule type" value="Genomic_DNA"/>
</dbReference>
<dbReference type="InterPro" id="IPR005158">
    <property type="entry name" value="BTAD"/>
</dbReference>
<evidence type="ECO:0000313" key="10">
    <source>
        <dbReference type="Proteomes" id="UP000789833"/>
    </source>
</evidence>
<protein>
    <submittedName>
        <fullName evidence="9">Protein-glutamate methylesterase/protein-glutamine glutaminase</fullName>
        <ecNumber evidence="9">3.5.1.44</ecNumber>
    </submittedName>
</protein>
<accession>A0ABM8YMD9</accession>
<keyword evidence="10" id="KW-1185">Reference proteome</keyword>
<evidence type="ECO:0000256" key="1">
    <source>
        <dbReference type="ARBA" id="ARBA00004496"/>
    </source>
</evidence>
<evidence type="ECO:0000256" key="5">
    <source>
        <dbReference type="ARBA" id="ARBA00023125"/>
    </source>
</evidence>
<keyword evidence="5" id="KW-0238">DNA-binding</keyword>
<dbReference type="InterPro" id="IPR016032">
    <property type="entry name" value="Sig_transdc_resp-reg_C-effctor"/>
</dbReference>
<dbReference type="Gene3D" id="1.25.40.10">
    <property type="entry name" value="Tetratricopeptide repeat domain"/>
    <property type="match status" value="1"/>
</dbReference>
<dbReference type="PANTHER" id="PTHR48111:SF17">
    <property type="entry name" value="TRANSCRIPTIONAL REGULATORY PROTEIN YPDB"/>
    <property type="match status" value="1"/>
</dbReference>
<sequence>MIKVAMIDDEILAITLLENLIKDVESVNVVGKFTSFEEGLNQLKDLKPDVIFLDIEMPGANGIKVAEYIHDIDEEIDIVFVTAYDQYALDAFGVQAVDYLLKPVDKERLQKTIFKVMKRRGRKPAINTRSERQLEAQFLGNFVLYNANNEPVKWRTKKVKELCAYLLHHQESVHKDQIVEDFWPTHSLEKAKSLLHTSMYQLRKELKNQGFEEAIHYIDERYKLHLDITSDHLRLLSALEQPQKDINRIIELYKDDYLAEDQYLWSSGTSHSIRKKVLTVLENAYKESASQQGLEKLIELEPLEEAYRQALIQAFIQEGQITEALHHFKEYEKFLWEEMSEKPSKKTRELLKKYL</sequence>
<dbReference type="Proteomes" id="UP000789833">
    <property type="component" value="Unassembled WGS sequence"/>
</dbReference>
<dbReference type="Pfam" id="PF00072">
    <property type="entry name" value="Response_reg"/>
    <property type="match status" value="1"/>
</dbReference>
<comment type="caution">
    <text evidence="9">The sequence shown here is derived from an EMBL/GenBank/DDBJ whole genome shotgun (WGS) entry which is preliminary data.</text>
</comment>
<dbReference type="RefSeq" id="WP_230501035.1">
    <property type="nucleotide sequence ID" value="NZ_CAKJTJ010000008.1"/>
</dbReference>
<evidence type="ECO:0000256" key="6">
    <source>
        <dbReference type="ARBA" id="ARBA00023163"/>
    </source>
</evidence>
<proteinExistence type="predicted"/>
<evidence type="ECO:0000256" key="4">
    <source>
        <dbReference type="ARBA" id="ARBA00023015"/>
    </source>
</evidence>
<keyword evidence="2 7" id="KW-0597">Phosphoprotein</keyword>
<dbReference type="InterPro" id="IPR011006">
    <property type="entry name" value="CheY-like_superfamily"/>
</dbReference>
<evidence type="ECO:0000259" key="8">
    <source>
        <dbReference type="PROSITE" id="PS50110"/>
    </source>
</evidence>
<evidence type="ECO:0000256" key="7">
    <source>
        <dbReference type="PROSITE-ProRule" id="PRU00169"/>
    </source>
</evidence>
<dbReference type="InterPro" id="IPR036388">
    <property type="entry name" value="WH-like_DNA-bd_sf"/>
</dbReference>
<dbReference type="InterPro" id="IPR039420">
    <property type="entry name" value="WalR-like"/>
</dbReference>
<reference evidence="9 10" key="1">
    <citation type="submission" date="2021-10" db="EMBL/GenBank/DDBJ databases">
        <authorList>
            <person name="Criscuolo A."/>
        </authorList>
    </citation>
    <scope>NUCLEOTIDE SEQUENCE [LARGE SCALE GENOMIC DNA]</scope>
    <source>
        <strain evidence="10">CIP 111883</strain>
    </source>
</reference>
<gene>
    <name evidence="9" type="primary">cheB_4</name>
    <name evidence="9" type="ORF">BACCIP111883_01905</name>
</gene>